<evidence type="ECO:0000313" key="1">
    <source>
        <dbReference type="EMBL" id="CAB0010301.1"/>
    </source>
</evidence>
<keyword evidence="3" id="KW-1185">Reference proteome</keyword>
<dbReference type="EMBL" id="CADCXU010022970">
    <property type="protein sequence ID" value="CAB0010301.1"/>
    <property type="molecule type" value="Genomic_DNA"/>
</dbReference>
<dbReference type="Proteomes" id="UP000479000">
    <property type="component" value="Unassembled WGS sequence"/>
</dbReference>
<proteinExistence type="predicted"/>
<name>A0A6H5H407_9HEMI</name>
<evidence type="ECO:0000313" key="3">
    <source>
        <dbReference type="Proteomes" id="UP000479000"/>
    </source>
</evidence>
<reference evidence="2 3" key="1">
    <citation type="submission" date="2020-02" db="EMBL/GenBank/DDBJ databases">
        <authorList>
            <person name="Ferguson B K."/>
        </authorList>
    </citation>
    <scope>NUCLEOTIDE SEQUENCE [LARGE SCALE GENOMIC DNA]</scope>
</reference>
<dbReference type="EMBL" id="CADCXU010022971">
    <property type="protein sequence ID" value="CAB0010303.1"/>
    <property type="molecule type" value="Genomic_DNA"/>
</dbReference>
<organism evidence="2 3">
    <name type="scientific">Nesidiocoris tenuis</name>
    <dbReference type="NCBI Taxonomy" id="355587"/>
    <lineage>
        <taxon>Eukaryota</taxon>
        <taxon>Metazoa</taxon>
        <taxon>Ecdysozoa</taxon>
        <taxon>Arthropoda</taxon>
        <taxon>Hexapoda</taxon>
        <taxon>Insecta</taxon>
        <taxon>Pterygota</taxon>
        <taxon>Neoptera</taxon>
        <taxon>Paraneoptera</taxon>
        <taxon>Hemiptera</taxon>
        <taxon>Heteroptera</taxon>
        <taxon>Panheteroptera</taxon>
        <taxon>Cimicomorpha</taxon>
        <taxon>Miridae</taxon>
        <taxon>Dicyphina</taxon>
        <taxon>Nesidiocoris</taxon>
    </lineage>
</organism>
<evidence type="ECO:0000313" key="2">
    <source>
        <dbReference type="EMBL" id="CAB0010303.1"/>
    </source>
</evidence>
<sequence>MFHASFSWLMPLTWSSKGSRVSGGAKDRVSAEAWHHYTYGITSSQHPLPSKRLIEGPGSIPGMGKIFAHLNAAGVWRNTTPSHDHDASVDYRKSSAIPIHWSLRNSGNSVSARHSVVMHLRPRPRERTVRWRWSRGTDQLNEYES</sequence>
<gene>
    <name evidence="1" type="ORF">NTEN_LOCUS15346</name>
    <name evidence="2" type="ORF">NTEN_LOCUS15348</name>
</gene>
<protein>
    <submittedName>
        <fullName evidence="2">Uncharacterized protein</fullName>
    </submittedName>
</protein>
<accession>A0A6H5H407</accession>
<dbReference type="AlphaFoldDB" id="A0A6H5H407"/>